<name>A0A1Q9EBA4_SYMMI</name>
<organism evidence="2 3">
    <name type="scientific">Symbiodinium microadriaticum</name>
    <name type="common">Dinoflagellate</name>
    <name type="synonym">Zooxanthella microadriatica</name>
    <dbReference type="NCBI Taxonomy" id="2951"/>
    <lineage>
        <taxon>Eukaryota</taxon>
        <taxon>Sar</taxon>
        <taxon>Alveolata</taxon>
        <taxon>Dinophyceae</taxon>
        <taxon>Suessiales</taxon>
        <taxon>Symbiodiniaceae</taxon>
        <taxon>Symbiodinium</taxon>
    </lineage>
</organism>
<reference evidence="2 3" key="1">
    <citation type="submission" date="2016-02" db="EMBL/GenBank/DDBJ databases">
        <title>Genome analysis of coral dinoflagellate symbionts highlights evolutionary adaptations to a symbiotic lifestyle.</title>
        <authorList>
            <person name="Aranda M."/>
            <person name="Li Y."/>
            <person name="Liew Y.J."/>
            <person name="Baumgarten S."/>
            <person name="Simakov O."/>
            <person name="Wilson M."/>
            <person name="Piel J."/>
            <person name="Ashoor H."/>
            <person name="Bougouffa S."/>
            <person name="Bajic V.B."/>
            <person name="Ryu T."/>
            <person name="Ravasi T."/>
            <person name="Bayer T."/>
            <person name="Micklem G."/>
            <person name="Kim H."/>
            <person name="Bhak J."/>
            <person name="Lajeunesse T.C."/>
            <person name="Voolstra C.R."/>
        </authorList>
    </citation>
    <scope>NUCLEOTIDE SEQUENCE [LARGE SCALE GENOMIC DNA]</scope>
    <source>
        <strain evidence="2 3">CCMP2467</strain>
    </source>
</reference>
<gene>
    <name evidence="2" type="ORF">AK812_SmicGene12207</name>
</gene>
<feature type="region of interest" description="Disordered" evidence="1">
    <location>
        <begin position="139"/>
        <end position="163"/>
    </location>
</feature>
<comment type="caution">
    <text evidence="2">The sequence shown here is derived from an EMBL/GenBank/DDBJ whole genome shotgun (WGS) entry which is preliminary data.</text>
</comment>
<dbReference type="OrthoDB" id="412330at2759"/>
<evidence type="ECO:0000256" key="1">
    <source>
        <dbReference type="SAM" id="MobiDB-lite"/>
    </source>
</evidence>
<feature type="compositionally biased region" description="Basic and acidic residues" evidence="1">
    <location>
        <begin position="146"/>
        <end position="160"/>
    </location>
</feature>
<dbReference type="AlphaFoldDB" id="A0A1Q9EBA4"/>
<protein>
    <submittedName>
        <fullName evidence="2">Uncharacterized protein</fullName>
    </submittedName>
</protein>
<keyword evidence="3" id="KW-1185">Reference proteome</keyword>
<dbReference type="EMBL" id="LSRX01000203">
    <property type="protein sequence ID" value="OLQ04688.1"/>
    <property type="molecule type" value="Genomic_DNA"/>
</dbReference>
<evidence type="ECO:0000313" key="2">
    <source>
        <dbReference type="EMBL" id="OLQ04688.1"/>
    </source>
</evidence>
<proteinExistence type="predicted"/>
<evidence type="ECO:0000313" key="3">
    <source>
        <dbReference type="Proteomes" id="UP000186817"/>
    </source>
</evidence>
<dbReference type="Proteomes" id="UP000186817">
    <property type="component" value="Unassembled WGS sequence"/>
</dbReference>
<sequence length="344" mass="38764">MPACSAGCPSLYHQTRAIIQEIELKYTQARADSLIAEKEQDVALHKQHPDFPRDKDMKLYKCWVSGTEKEIETEEVSWSYERESEAMNKASTYLLEIKGFKTKLQENGVDQGLMDALLSSMMQHHGFISEHRANLEAAVATGQKGTPDKAEDRISQEQKQGEGQSYSYGSLILSPPSDDTAFADYLLKSLGVGLATSSLDMIINVAEDNNLLRISPDDLASYWERQEVERQLCFASIVGTGSGWWDLSLDREFERRSNEDALVNAMAHNGALIQLLCQHSPFLLILAQYFPNLLQDSSAMASSLISFIGPRQAEEIFDATCRLMEFRLLSRFMLRLGAFRRDRS</sequence>
<accession>A0A1Q9EBA4</accession>